<comment type="similarity">
    <text evidence="1 8">Belongs to the RdRP family.</text>
</comment>
<keyword evidence="3 8" id="KW-0808">Transferase</keyword>
<dbReference type="GO" id="GO:0030422">
    <property type="term" value="P:siRNA processing"/>
    <property type="evidence" value="ECO:0007669"/>
    <property type="project" value="TreeGrafter"/>
</dbReference>
<dbReference type="EMBL" id="HBGY01000931">
    <property type="protein sequence ID" value="CAD9555745.1"/>
    <property type="molecule type" value="Transcribed_RNA"/>
</dbReference>
<dbReference type="PANTHER" id="PTHR23079">
    <property type="entry name" value="RNA-DEPENDENT RNA POLYMERASE"/>
    <property type="match status" value="1"/>
</dbReference>
<evidence type="ECO:0000256" key="6">
    <source>
        <dbReference type="ARBA" id="ARBA00023158"/>
    </source>
</evidence>
<keyword evidence="2 8" id="KW-0696">RNA-directed RNA polymerase</keyword>
<sequence length="847" mass="95942">MERLSTMKSLLSLGLVEPGWSGTVDTDKLFQSLHPDVKYLIQCLTSQNRLDFVSDEMRAIEFVTYAEKRVELVLYALEEMEKDWSVPFYFNPAKVLAKHLSRLTLNEDVAEDDAESHLVSGVYVRRVSITPLRVVCHAPELSPSNRVLRHFPSLRHRFIRVTFTDESLVSFIHAMSTDTLHRRMAVVLREGVFVAGRRYVFLAYSNSQLREQSCWMYDEDPDFSDDLPPSADTLRQQLGNFDHLTSSPSRHGSRLGQCFSDTVDALMLDDSQWQLIEDIEKNGYCFSDGVGRISKSMSKEIATKLGINDIPSAYQIRFAGFKGVLTTTEMPVDSGSGKLHVQFRPSMQKFDSPHRVLEVVTPATYIPTYLNRQLIMLLSGLGIMDGVFLRLQENMFDSLETLVSDYGTATKFLSLLDSTRGTSVIEIVCDLLGAGFNAFADPYLLGLLRALREQLLHDVINRARILVKNGVTLIGVMDETGELEEGTVFVQYQSKGMNRPIILNCDTVLVGRNPSLHPGDLRLLRAVDVPHLHHLVNVVVFPCNGHRPSPTEMSGGDLDGDIYFVIWDKSLLPSRTPTPMSPSDLLAPADTENVGAINICDWFVKYVENDRLGIIAVSHLVQADVQPDGIFSEPCLELARLHSVAVDFAKTGVPAHLSNEVRAPRIYPDFMQNQSRPSYESQGPLGKLFRAAKGRAFAAEKTAFYIDKDLIIPGHEEFLAEAIELRDEYNDSLWQLMCHFGIQDEEEICSGYVREFKRRDGQKPKKPEEVIHRMQMAYKKLKSDFRNEFRNGLSDYFVDSDGENDKKWWALLKASAWYACVYNVGEIEFYSFAWIAYENLCEIKRLV</sequence>
<dbReference type="PANTHER" id="PTHR23079:SF55">
    <property type="entry name" value="RNA-DIRECTED RNA POLYMERASE"/>
    <property type="match status" value="1"/>
</dbReference>
<accession>A0A7S2JRW2</accession>
<dbReference type="GO" id="GO:0003723">
    <property type="term" value="F:RNA binding"/>
    <property type="evidence" value="ECO:0007669"/>
    <property type="project" value="UniProtKB-KW"/>
</dbReference>
<evidence type="ECO:0000259" key="10">
    <source>
        <dbReference type="Pfam" id="PF26253"/>
    </source>
</evidence>
<keyword evidence="6" id="KW-0943">RNA-mediated gene silencing</keyword>
<evidence type="ECO:0000256" key="8">
    <source>
        <dbReference type="RuleBase" id="RU363098"/>
    </source>
</evidence>
<name>A0A7S2JRW2_9STRA</name>
<dbReference type="Pfam" id="PF05183">
    <property type="entry name" value="RdRP"/>
    <property type="match status" value="1"/>
</dbReference>
<evidence type="ECO:0000256" key="5">
    <source>
        <dbReference type="ARBA" id="ARBA00022884"/>
    </source>
</evidence>
<organism evidence="11">
    <name type="scientific">Leptocylindrus danicus</name>
    <dbReference type="NCBI Taxonomy" id="163516"/>
    <lineage>
        <taxon>Eukaryota</taxon>
        <taxon>Sar</taxon>
        <taxon>Stramenopiles</taxon>
        <taxon>Ochrophyta</taxon>
        <taxon>Bacillariophyta</taxon>
        <taxon>Coscinodiscophyceae</taxon>
        <taxon>Chaetocerotophycidae</taxon>
        <taxon>Leptocylindrales</taxon>
        <taxon>Leptocylindraceae</taxon>
        <taxon>Leptocylindrus</taxon>
    </lineage>
</organism>
<dbReference type="GO" id="GO:0003968">
    <property type="term" value="F:RNA-directed RNA polymerase activity"/>
    <property type="evidence" value="ECO:0007669"/>
    <property type="project" value="UniProtKB-KW"/>
</dbReference>
<evidence type="ECO:0000256" key="2">
    <source>
        <dbReference type="ARBA" id="ARBA00022484"/>
    </source>
</evidence>
<evidence type="ECO:0000256" key="3">
    <source>
        <dbReference type="ARBA" id="ARBA00022679"/>
    </source>
</evidence>
<dbReference type="InterPro" id="IPR058752">
    <property type="entry name" value="RDRP_C_head"/>
</dbReference>
<dbReference type="Pfam" id="PF26253">
    <property type="entry name" value="RdRP_head"/>
    <property type="match status" value="1"/>
</dbReference>
<feature type="domain" description="RDRP C-terminal head" evidence="10">
    <location>
        <begin position="707"/>
        <end position="845"/>
    </location>
</feature>
<feature type="domain" description="RDRP core" evidence="9">
    <location>
        <begin position="129"/>
        <end position="691"/>
    </location>
</feature>
<evidence type="ECO:0000256" key="1">
    <source>
        <dbReference type="ARBA" id="ARBA00005762"/>
    </source>
</evidence>
<dbReference type="EC" id="2.7.7.48" evidence="8"/>
<keyword evidence="5 8" id="KW-0694">RNA-binding</keyword>
<evidence type="ECO:0000256" key="7">
    <source>
        <dbReference type="ARBA" id="ARBA00048744"/>
    </source>
</evidence>
<dbReference type="AlphaFoldDB" id="A0A7S2JRW2"/>
<dbReference type="InterPro" id="IPR007855">
    <property type="entry name" value="RDRP"/>
</dbReference>
<dbReference type="InterPro" id="IPR057596">
    <property type="entry name" value="RDRP_core"/>
</dbReference>
<proteinExistence type="inferred from homology"/>
<protein>
    <recommendedName>
        <fullName evidence="8">RNA-dependent RNA polymerase</fullName>
        <ecNumber evidence="8">2.7.7.48</ecNumber>
    </recommendedName>
</protein>
<evidence type="ECO:0000256" key="4">
    <source>
        <dbReference type="ARBA" id="ARBA00022695"/>
    </source>
</evidence>
<gene>
    <name evidence="11" type="ORF">LDAN0321_LOCUS612</name>
</gene>
<keyword evidence="4 8" id="KW-0548">Nucleotidyltransferase</keyword>
<evidence type="ECO:0000259" key="9">
    <source>
        <dbReference type="Pfam" id="PF05183"/>
    </source>
</evidence>
<evidence type="ECO:0000313" key="11">
    <source>
        <dbReference type="EMBL" id="CAD9555745.1"/>
    </source>
</evidence>
<comment type="catalytic activity">
    <reaction evidence="7 8">
        <text>RNA(n) + a ribonucleoside 5'-triphosphate = RNA(n+1) + diphosphate</text>
        <dbReference type="Rhea" id="RHEA:21248"/>
        <dbReference type="Rhea" id="RHEA-COMP:14527"/>
        <dbReference type="Rhea" id="RHEA-COMP:17342"/>
        <dbReference type="ChEBI" id="CHEBI:33019"/>
        <dbReference type="ChEBI" id="CHEBI:61557"/>
        <dbReference type="ChEBI" id="CHEBI:140395"/>
        <dbReference type="EC" id="2.7.7.48"/>
    </reaction>
</comment>
<dbReference type="GO" id="GO:0031380">
    <property type="term" value="C:nuclear RNA-directed RNA polymerase complex"/>
    <property type="evidence" value="ECO:0007669"/>
    <property type="project" value="TreeGrafter"/>
</dbReference>
<reference evidence="11" key="1">
    <citation type="submission" date="2021-01" db="EMBL/GenBank/DDBJ databases">
        <authorList>
            <person name="Corre E."/>
            <person name="Pelletier E."/>
            <person name="Niang G."/>
            <person name="Scheremetjew M."/>
            <person name="Finn R."/>
            <person name="Kale V."/>
            <person name="Holt S."/>
            <person name="Cochrane G."/>
            <person name="Meng A."/>
            <person name="Brown T."/>
            <person name="Cohen L."/>
        </authorList>
    </citation>
    <scope>NUCLEOTIDE SEQUENCE</scope>
    <source>
        <strain evidence="11">B650</strain>
    </source>
</reference>